<comment type="caution">
    <text evidence="1">The sequence shown here is derived from an EMBL/GenBank/DDBJ whole genome shotgun (WGS) entry which is preliminary data.</text>
</comment>
<name>A0ABT5FDR0_9GAMM</name>
<accession>A0ABT5FDR0</accession>
<protein>
    <submittedName>
        <fullName evidence="1">Dienelactone hydrolase family protein</fullName>
    </submittedName>
</protein>
<evidence type="ECO:0000313" key="1">
    <source>
        <dbReference type="EMBL" id="MDC2889194.1"/>
    </source>
</evidence>
<dbReference type="GO" id="GO:0016787">
    <property type="term" value="F:hydrolase activity"/>
    <property type="evidence" value="ECO:0007669"/>
    <property type="project" value="UniProtKB-KW"/>
</dbReference>
<dbReference type="Proteomes" id="UP001528411">
    <property type="component" value="Unassembled WGS sequence"/>
</dbReference>
<organism evidence="1 2">
    <name type="scientific">Psychrosphaera algicola</name>
    <dbReference type="NCBI Taxonomy" id="3023714"/>
    <lineage>
        <taxon>Bacteria</taxon>
        <taxon>Pseudomonadati</taxon>
        <taxon>Pseudomonadota</taxon>
        <taxon>Gammaproteobacteria</taxon>
        <taxon>Alteromonadales</taxon>
        <taxon>Pseudoalteromonadaceae</taxon>
        <taxon>Psychrosphaera</taxon>
    </lineage>
</organism>
<gene>
    <name evidence="1" type="ORF">PN838_10985</name>
</gene>
<keyword evidence="1" id="KW-0378">Hydrolase</keyword>
<keyword evidence="2" id="KW-1185">Reference proteome</keyword>
<proteinExistence type="predicted"/>
<sequence length="118" mass="13353">MLLIGFSVGASAIWNIADRLIDAQNQITAIGYYGSQIRNNLNVAPIFPIQLIFPQQEQHFSVAELTEKLSGKINIDVSKVPYAHGFMNKLSDNYDKAGYLEQVNKIRHQISTREINIY</sequence>
<reference evidence="1 2" key="1">
    <citation type="submission" date="2023-01" db="EMBL/GenBank/DDBJ databases">
        <title>Psychrosphaera sp. nov., isolated from marine algae.</title>
        <authorList>
            <person name="Bayburt H."/>
            <person name="Choi B.J."/>
            <person name="Kim J.M."/>
            <person name="Choi D.G."/>
            <person name="Jeon C.O."/>
        </authorList>
    </citation>
    <scope>NUCLEOTIDE SEQUENCE [LARGE SCALE GENOMIC DNA]</scope>
    <source>
        <strain evidence="1 2">G1-22</strain>
    </source>
</reference>
<dbReference type="EMBL" id="JAQOMS010000002">
    <property type="protein sequence ID" value="MDC2889194.1"/>
    <property type="molecule type" value="Genomic_DNA"/>
</dbReference>
<evidence type="ECO:0000313" key="2">
    <source>
        <dbReference type="Proteomes" id="UP001528411"/>
    </source>
</evidence>